<dbReference type="PANTHER" id="PTHR34135">
    <property type="entry name" value="LYSOZYME"/>
    <property type="match status" value="1"/>
</dbReference>
<gene>
    <name evidence="5" type="ORF">Prum_048210</name>
</gene>
<dbReference type="EMBL" id="BLPG01000001">
    <property type="protein sequence ID" value="GFJ91179.1"/>
    <property type="molecule type" value="Genomic_DNA"/>
</dbReference>
<dbReference type="Pfam" id="PF01183">
    <property type="entry name" value="Glyco_hydro_25"/>
    <property type="match status" value="1"/>
</dbReference>
<evidence type="ECO:0000256" key="4">
    <source>
        <dbReference type="SAM" id="SignalP"/>
    </source>
</evidence>
<comment type="caution">
    <text evidence="5">The sequence shown here is derived from an EMBL/GenBank/DDBJ whole genome shotgun (WGS) entry which is preliminary data.</text>
</comment>
<organism evidence="5 6">
    <name type="scientific">Phytohabitans rumicis</name>
    <dbReference type="NCBI Taxonomy" id="1076125"/>
    <lineage>
        <taxon>Bacteria</taxon>
        <taxon>Bacillati</taxon>
        <taxon>Actinomycetota</taxon>
        <taxon>Actinomycetes</taxon>
        <taxon>Micromonosporales</taxon>
        <taxon>Micromonosporaceae</taxon>
    </lineage>
</organism>
<dbReference type="GO" id="GO:0009253">
    <property type="term" value="P:peptidoglycan catabolic process"/>
    <property type="evidence" value="ECO:0007669"/>
    <property type="project" value="InterPro"/>
</dbReference>
<dbReference type="Proteomes" id="UP000482960">
    <property type="component" value="Unassembled WGS sequence"/>
</dbReference>
<dbReference type="CDD" id="cd00257">
    <property type="entry name" value="beta-trefoil_FSCN-like"/>
    <property type="match status" value="2"/>
</dbReference>
<reference evidence="5 6" key="1">
    <citation type="submission" date="2020-03" db="EMBL/GenBank/DDBJ databases">
        <title>Whole genome shotgun sequence of Phytohabitans rumicis NBRC 108638.</title>
        <authorList>
            <person name="Komaki H."/>
            <person name="Tamura T."/>
        </authorList>
    </citation>
    <scope>NUCLEOTIDE SEQUENCE [LARGE SCALE GENOMIC DNA]</scope>
    <source>
        <strain evidence="5 6">NBRC 108638</strain>
    </source>
</reference>
<keyword evidence="2" id="KW-0378">Hydrolase</keyword>
<evidence type="ECO:0000313" key="6">
    <source>
        <dbReference type="Proteomes" id="UP000482960"/>
    </source>
</evidence>
<dbReference type="SMART" id="SM00641">
    <property type="entry name" value="Glyco_25"/>
    <property type="match status" value="1"/>
</dbReference>
<feature type="signal peptide" evidence="4">
    <location>
        <begin position="1"/>
        <end position="28"/>
    </location>
</feature>
<sequence>MVRKALSALLGTALASVGLVGVAAPAQALPPPPGYAIRGVDVSYFQGPSLDWAALAQGGAKFAYIRVSEQDGRTVPNNNPDPFYAGNTTRARANGLYTGAYHRARPDQSSGKQQAETLLRFAPYAADGRTLPPMLDIEWPRADWGLNDCYNMTPAQIVAWVRDFVTEIAARTGRQAMIYTNTNWWNPCTGSSTRFAANPLFIANYSQNPPPLPAGWPSFTMWQHAAGTQLPDGWASPDLDVFRGDYAALASLVAGRATSLLATVNNRYVTAERAGAGPLIANRTAIGPWEQFDQLDAGGGLVAFRSRINGRYVTAEDRGASPLIANRTAIGTWEKFQIITNTDGTSSLRATINNRYVTAENAGAAPLIANRTAIGRWEKFRFVTPPPLVSLLAGANLRYVSAANAGADPLIANRAVVTSWEQYDQVNAGGGLVAFRSRVNGLYVTAEDRGASPLIANRTAIGTWERFQIITNTDGTISLRATINNRYVTAESGGAAPLIANRTAIGPWEKFYRLVT</sequence>
<dbReference type="GO" id="GO:0016052">
    <property type="term" value="P:carbohydrate catabolic process"/>
    <property type="evidence" value="ECO:0007669"/>
    <property type="project" value="TreeGrafter"/>
</dbReference>
<proteinExistence type="inferred from homology"/>
<dbReference type="Gene3D" id="3.20.20.80">
    <property type="entry name" value="Glycosidases"/>
    <property type="match status" value="1"/>
</dbReference>
<accession>A0A6V8L9D7</accession>
<dbReference type="RefSeq" id="WP_173078332.1">
    <property type="nucleotide sequence ID" value="NZ_BAABJB010000010.1"/>
</dbReference>
<evidence type="ECO:0000256" key="2">
    <source>
        <dbReference type="ARBA" id="ARBA00022801"/>
    </source>
</evidence>
<dbReference type="InterPro" id="IPR018077">
    <property type="entry name" value="Glyco_hydro_fam25_subgr"/>
</dbReference>
<dbReference type="PROSITE" id="PS51904">
    <property type="entry name" value="GLYCOSYL_HYDROL_F25_2"/>
    <property type="match status" value="1"/>
</dbReference>
<dbReference type="SUPFAM" id="SSF51445">
    <property type="entry name" value="(Trans)glycosidases"/>
    <property type="match status" value="1"/>
</dbReference>
<keyword evidence="3" id="KW-0326">Glycosidase</keyword>
<dbReference type="GO" id="GO:0003796">
    <property type="term" value="F:lysozyme activity"/>
    <property type="evidence" value="ECO:0007669"/>
    <property type="project" value="InterPro"/>
</dbReference>
<dbReference type="InterPro" id="IPR002053">
    <property type="entry name" value="Glyco_hydro_25"/>
</dbReference>
<dbReference type="GO" id="GO:0016998">
    <property type="term" value="P:cell wall macromolecule catabolic process"/>
    <property type="evidence" value="ECO:0007669"/>
    <property type="project" value="InterPro"/>
</dbReference>
<evidence type="ECO:0000313" key="5">
    <source>
        <dbReference type="EMBL" id="GFJ91179.1"/>
    </source>
</evidence>
<dbReference type="InterPro" id="IPR017853">
    <property type="entry name" value="GH"/>
</dbReference>
<dbReference type="PANTHER" id="PTHR34135:SF2">
    <property type="entry name" value="LYSOZYME"/>
    <property type="match status" value="1"/>
</dbReference>
<keyword evidence="4" id="KW-0732">Signal</keyword>
<evidence type="ECO:0000256" key="1">
    <source>
        <dbReference type="ARBA" id="ARBA00010646"/>
    </source>
</evidence>
<protein>
    <submittedName>
        <fullName evidence="5">Uncharacterized protein</fullName>
    </submittedName>
</protein>
<evidence type="ECO:0000256" key="3">
    <source>
        <dbReference type="ARBA" id="ARBA00023295"/>
    </source>
</evidence>
<dbReference type="Gene3D" id="2.80.10.50">
    <property type="match status" value="2"/>
</dbReference>
<keyword evidence="6" id="KW-1185">Reference proteome</keyword>
<dbReference type="InterPro" id="IPR008999">
    <property type="entry name" value="Actin-crosslinking"/>
</dbReference>
<dbReference type="SUPFAM" id="SSF50405">
    <property type="entry name" value="Actin-crosslinking proteins"/>
    <property type="match status" value="2"/>
</dbReference>
<name>A0A6V8L9D7_9ACTN</name>
<reference evidence="5 6" key="2">
    <citation type="submission" date="2020-03" db="EMBL/GenBank/DDBJ databases">
        <authorList>
            <person name="Ichikawa N."/>
            <person name="Kimura A."/>
            <person name="Kitahashi Y."/>
            <person name="Uohara A."/>
        </authorList>
    </citation>
    <scope>NUCLEOTIDE SEQUENCE [LARGE SCALE GENOMIC DNA]</scope>
    <source>
        <strain evidence="5 6">NBRC 108638</strain>
    </source>
</reference>
<comment type="similarity">
    <text evidence="1">Belongs to the glycosyl hydrolase 25 family.</text>
</comment>
<feature type="chain" id="PRO_5028855698" evidence="4">
    <location>
        <begin position="29"/>
        <end position="516"/>
    </location>
</feature>
<dbReference type="AlphaFoldDB" id="A0A6V8L9D7"/>